<keyword evidence="1" id="KW-0436">Ligase</keyword>
<dbReference type="SUPFAM" id="SSF53623">
    <property type="entry name" value="MurD-like peptide ligases, catalytic domain"/>
    <property type="match status" value="1"/>
</dbReference>
<dbReference type="PANTHER" id="PTHR43024:SF1">
    <property type="entry name" value="UDP-N-ACETYLMURAMOYL-TRIPEPTIDE--D-ALANYL-D-ALANINE LIGASE"/>
    <property type="match status" value="1"/>
</dbReference>
<dbReference type="InterPro" id="IPR036615">
    <property type="entry name" value="Mur_ligase_C_dom_sf"/>
</dbReference>
<gene>
    <name evidence="6" type="ORF">A3I41_05405</name>
</gene>
<name>A0A1F7V8K2_9BACT</name>
<evidence type="ECO:0008006" key="8">
    <source>
        <dbReference type="Google" id="ProtNLM"/>
    </source>
</evidence>
<evidence type="ECO:0000313" key="6">
    <source>
        <dbReference type="EMBL" id="OGL86735.1"/>
    </source>
</evidence>
<feature type="domain" description="Mur ligase C-terminal" evidence="4">
    <location>
        <begin position="278"/>
        <end position="405"/>
    </location>
</feature>
<keyword evidence="2" id="KW-0547">Nucleotide-binding</keyword>
<accession>A0A1F7V8K2</accession>
<dbReference type="GO" id="GO:0005524">
    <property type="term" value="F:ATP binding"/>
    <property type="evidence" value="ECO:0007669"/>
    <property type="project" value="UniProtKB-KW"/>
</dbReference>
<dbReference type="InterPro" id="IPR013221">
    <property type="entry name" value="Mur_ligase_cen"/>
</dbReference>
<dbReference type="AlphaFoldDB" id="A0A1F7V8K2"/>
<reference evidence="6 7" key="1">
    <citation type="journal article" date="2016" name="Nat. Commun.">
        <title>Thousands of microbial genomes shed light on interconnected biogeochemical processes in an aquifer system.</title>
        <authorList>
            <person name="Anantharaman K."/>
            <person name="Brown C.T."/>
            <person name="Hug L.A."/>
            <person name="Sharon I."/>
            <person name="Castelle C.J."/>
            <person name="Probst A.J."/>
            <person name="Thomas B.C."/>
            <person name="Singh A."/>
            <person name="Wilkins M.J."/>
            <person name="Karaoz U."/>
            <person name="Brodie E.L."/>
            <person name="Williams K.H."/>
            <person name="Hubbard S.S."/>
            <person name="Banfield J.F."/>
        </authorList>
    </citation>
    <scope>NUCLEOTIDE SEQUENCE [LARGE SCALE GENOMIC DNA]</scope>
</reference>
<dbReference type="EMBL" id="MGEQ01000007">
    <property type="protein sequence ID" value="OGL86735.1"/>
    <property type="molecule type" value="Genomic_DNA"/>
</dbReference>
<dbReference type="Proteomes" id="UP000176593">
    <property type="component" value="Unassembled WGS sequence"/>
</dbReference>
<evidence type="ECO:0000313" key="7">
    <source>
        <dbReference type="Proteomes" id="UP000176593"/>
    </source>
</evidence>
<dbReference type="Pfam" id="PF02875">
    <property type="entry name" value="Mur_ligase_C"/>
    <property type="match status" value="1"/>
</dbReference>
<proteinExistence type="predicted"/>
<evidence type="ECO:0000259" key="4">
    <source>
        <dbReference type="Pfam" id="PF02875"/>
    </source>
</evidence>
<comment type="caution">
    <text evidence="6">The sequence shown here is derived from an EMBL/GenBank/DDBJ whole genome shotgun (WGS) entry which is preliminary data.</text>
</comment>
<feature type="domain" description="Mur ligase central" evidence="5">
    <location>
        <begin position="27"/>
        <end position="215"/>
    </location>
</feature>
<dbReference type="GO" id="GO:0016881">
    <property type="term" value="F:acid-amino acid ligase activity"/>
    <property type="evidence" value="ECO:0007669"/>
    <property type="project" value="InterPro"/>
</dbReference>
<keyword evidence="3" id="KW-0067">ATP-binding</keyword>
<protein>
    <recommendedName>
        <fullName evidence="8">UDP-N-acetylmuramoyl-tripeptide--D-alanyl-D-alanine ligase</fullName>
    </recommendedName>
</protein>
<dbReference type="InterPro" id="IPR004101">
    <property type="entry name" value="Mur_ligase_C"/>
</dbReference>
<dbReference type="Gene3D" id="3.90.190.20">
    <property type="entry name" value="Mur ligase, C-terminal domain"/>
    <property type="match status" value="1"/>
</dbReference>
<evidence type="ECO:0000256" key="1">
    <source>
        <dbReference type="ARBA" id="ARBA00022598"/>
    </source>
</evidence>
<evidence type="ECO:0000256" key="3">
    <source>
        <dbReference type="ARBA" id="ARBA00022840"/>
    </source>
</evidence>
<organism evidence="6 7">
    <name type="scientific">Candidatus Uhrbacteria bacterium RIFCSPLOWO2_02_FULL_48_18</name>
    <dbReference type="NCBI Taxonomy" id="1802408"/>
    <lineage>
        <taxon>Bacteria</taxon>
        <taxon>Candidatus Uhriibacteriota</taxon>
    </lineage>
</organism>
<dbReference type="InterPro" id="IPR036565">
    <property type="entry name" value="Mur-like_cat_sf"/>
</dbReference>
<evidence type="ECO:0000256" key="2">
    <source>
        <dbReference type="ARBA" id="ARBA00022741"/>
    </source>
</evidence>
<dbReference type="SUPFAM" id="SSF53244">
    <property type="entry name" value="MurD-like peptide ligases, peptide-binding domain"/>
    <property type="match status" value="1"/>
</dbReference>
<dbReference type="Pfam" id="PF08245">
    <property type="entry name" value="Mur_ligase_M"/>
    <property type="match status" value="1"/>
</dbReference>
<dbReference type="Gene3D" id="3.40.1190.10">
    <property type="entry name" value="Mur-like, catalytic domain"/>
    <property type="match status" value="1"/>
</dbReference>
<sequence length="438" mass="47439">MKKTLEKLLANKARAFLDKHHPIIIGVTGSVGKTSTRHAIATILSAKYSVVTSIENYNNELGLPLSILGEKSPGKNVFGWLKILCSSKRKAAEVYVLEYGIDHSGDMDALVAIAKPSIAVMTALSPVHVEFFSSVEQLGEEKAKLLAAVPSDGLVVLNADDPNVVGLGSHAVAPIVTYGFRETADVHATDYAIETRSDFSFQPGEQFSELHVNVHVSNARDGHDHPLQSMESILITLTNQLGKSAVSSVLAAIAVAKHLELSDDQILSKLPELKNEPGRMNPIPGIKGSLILDSTYNAAPASMMAALSVLSEFQPVENAKRIAVLGHMAELGAQTEQEHRMVGMRAAEVCDRLITVGEAAHHIRHAAIEAGMPEEHTAEFAHPVEAGRWLDHEIKKGDIVLVKGSQSARMEKVVKDVMAEPLRARELLVRQSKKWIKS</sequence>
<evidence type="ECO:0000259" key="5">
    <source>
        <dbReference type="Pfam" id="PF08245"/>
    </source>
</evidence>
<dbReference type="InterPro" id="IPR051046">
    <property type="entry name" value="MurCDEF_CellWall_CoF430Synth"/>
</dbReference>
<dbReference type="PANTHER" id="PTHR43024">
    <property type="entry name" value="UDP-N-ACETYLMURAMOYL-TRIPEPTIDE--D-ALANYL-D-ALANINE LIGASE"/>
    <property type="match status" value="1"/>
</dbReference>